<reference evidence="2" key="1">
    <citation type="submission" date="2022-11" db="UniProtKB">
        <authorList>
            <consortium name="WormBaseParasite"/>
        </authorList>
    </citation>
    <scope>IDENTIFICATION</scope>
</reference>
<protein>
    <submittedName>
        <fullName evidence="2">Uncharacterized protein</fullName>
    </submittedName>
</protein>
<name>A0AC35FEI3_9BILA</name>
<accession>A0AC35FEI3</accession>
<dbReference type="Proteomes" id="UP000887580">
    <property type="component" value="Unplaced"/>
</dbReference>
<dbReference type="WBParaSite" id="PS1159_v2.g16721.t1">
    <property type="protein sequence ID" value="PS1159_v2.g16721.t1"/>
    <property type="gene ID" value="PS1159_v2.g16721"/>
</dbReference>
<evidence type="ECO:0000313" key="1">
    <source>
        <dbReference type="Proteomes" id="UP000887580"/>
    </source>
</evidence>
<proteinExistence type="predicted"/>
<evidence type="ECO:0000313" key="2">
    <source>
        <dbReference type="WBParaSite" id="PS1159_v2.g16721.t1"/>
    </source>
</evidence>
<organism evidence="1 2">
    <name type="scientific">Panagrolaimus sp. PS1159</name>
    <dbReference type="NCBI Taxonomy" id="55785"/>
    <lineage>
        <taxon>Eukaryota</taxon>
        <taxon>Metazoa</taxon>
        <taxon>Ecdysozoa</taxon>
        <taxon>Nematoda</taxon>
        <taxon>Chromadorea</taxon>
        <taxon>Rhabditida</taxon>
        <taxon>Tylenchina</taxon>
        <taxon>Panagrolaimomorpha</taxon>
        <taxon>Panagrolaimoidea</taxon>
        <taxon>Panagrolaimidae</taxon>
        <taxon>Panagrolaimus</taxon>
    </lineage>
</organism>
<sequence length="712" mass="82237">MSSDDDGLEKLLPLKGAVKATEKGRSLLPIAICLFTGLILLLLLVNYSLFSSLQNIYGFNYASVDSTFVNQSVISNTNNPSIKDVATTDIDESKDISMLKRFNRLVTAASLETTKILTPSTNKIWLDFCNLTDIDPWDSSILEYIHPEKDPMHNCVRTVFEHSKLINGQLFIYSNGDEMKCRMRCLYPKSEMHLIYGSWIKVDNGTKPECDIVEVECRKRSFFFGFDEDGYAFYKYLHAQIYRNISRLPPSILPKSPKKYDVHIIVIDSISQTQFIRAMPKTLHILRDRYDAIPFHHLNKIGSGSVPNGFAFLFGKMLEDIPKSPFSRGYSGEYSSLEEACKTPLNESDQFIAFRFQDDGYITMMSEDWYTLYNYPNCHGFNKTVVDHYMRPFQLLFEDPPYKSKNMDEIVHKYSCRESYYDLMDYLKDFIKTYPDIPKFSIIWATNLAHNRQNALSSSDDYFYHFFKDSVKDFENSFLFIMGDHGLRYGKMRETPIGEAEDNNPALFLSVPKPLRNDLNFMKQLKTNSKELITHYDIYATLVEITNPKNPRVPKPIIHGSSLFHSLPTPRTCDSLRIPFEYCICRLKKTLIKNDNEIGKKAAKMMVEQMNFELANSQKVAKICSQLSLIENGEIIVEDYGGEQSERVYKITFSTTPGNGKFWGIFTYDSSNQKIQILSPKFARLNKYEYQARCAKKVKSDLASYCYCTSWF</sequence>